<evidence type="ECO:0000256" key="3">
    <source>
        <dbReference type="ARBA" id="ARBA00012219"/>
    </source>
</evidence>
<dbReference type="CDD" id="cd00560">
    <property type="entry name" value="PanC"/>
    <property type="match status" value="1"/>
</dbReference>
<gene>
    <name evidence="13" type="primary">A06p046980.1_BraROA</name>
    <name evidence="13" type="ORF">IGI04_024600</name>
</gene>
<comment type="pathway">
    <text evidence="1">Cofactor biosynthesis; (R)-pantothenate biosynthesis; (R)-pantothenate from (R)-pantoate and beta-alanine: step 1/1.</text>
</comment>
<keyword evidence="7" id="KW-0547">Nucleotide-binding</keyword>
<evidence type="ECO:0000256" key="11">
    <source>
        <dbReference type="ARBA" id="ARBA00048258"/>
    </source>
</evidence>
<keyword evidence="5" id="KW-0436">Ligase</keyword>
<keyword evidence="14" id="KW-1185">Reference proteome</keyword>
<evidence type="ECO:0000256" key="9">
    <source>
        <dbReference type="ARBA" id="ARBA00029902"/>
    </source>
</evidence>
<comment type="catalytic activity">
    <reaction evidence="11">
        <text>(R)-pantoate + beta-alanine + ATP = (R)-pantothenate + AMP + diphosphate + H(+)</text>
        <dbReference type="Rhea" id="RHEA:10912"/>
        <dbReference type="ChEBI" id="CHEBI:15378"/>
        <dbReference type="ChEBI" id="CHEBI:15980"/>
        <dbReference type="ChEBI" id="CHEBI:29032"/>
        <dbReference type="ChEBI" id="CHEBI:30616"/>
        <dbReference type="ChEBI" id="CHEBI:33019"/>
        <dbReference type="ChEBI" id="CHEBI:57966"/>
        <dbReference type="ChEBI" id="CHEBI:456215"/>
        <dbReference type="EC" id="6.3.2.1"/>
    </reaction>
</comment>
<comment type="caution">
    <text evidence="13">The sequence shown here is derived from an EMBL/GenBank/DDBJ whole genome shotgun (WGS) entry which is preliminary data.</text>
</comment>
<evidence type="ECO:0000256" key="8">
    <source>
        <dbReference type="ARBA" id="ARBA00022840"/>
    </source>
</evidence>
<dbReference type="InterPro" id="IPR042176">
    <property type="entry name" value="Pantoate_ligase_C"/>
</dbReference>
<evidence type="ECO:0000256" key="7">
    <source>
        <dbReference type="ARBA" id="ARBA00022741"/>
    </source>
</evidence>
<dbReference type="SUPFAM" id="SSF52374">
    <property type="entry name" value="Nucleotidylyl transferase"/>
    <property type="match status" value="1"/>
</dbReference>
<dbReference type="Proteomes" id="UP000823674">
    <property type="component" value="Chromosome A06"/>
</dbReference>
<dbReference type="NCBIfam" id="TIGR00018">
    <property type="entry name" value="panC"/>
    <property type="match status" value="1"/>
</dbReference>
<keyword evidence="6" id="KW-0566">Pantothenate biosynthesis</keyword>
<comment type="similarity">
    <text evidence="2">Belongs to the pantothenate synthetase family.</text>
</comment>
<dbReference type="PANTHER" id="PTHR21299:SF1">
    <property type="entry name" value="PANTOATE--BETA-ALANINE LIGASE"/>
    <property type="match status" value="1"/>
</dbReference>
<dbReference type="HAMAP" id="MF_00158">
    <property type="entry name" value="PanC"/>
    <property type="match status" value="1"/>
</dbReference>
<dbReference type="Gene3D" id="3.40.50.620">
    <property type="entry name" value="HUPs"/>
    <property type="match status" value="1"/>
</dbReference>
<evidence type="ECO:0000256" key="12">
    <source>
        <dbReference type="SAM" id="MobiDB-lite"/>
    </source>
</evidence>
<keyword evidence="8" id="KW-0067">ATP-binding</keyword>
<evidence type="ECO:0000256" key="2">
    <source>
        <dbReference type="ARBA" id="ARBA00009256"/>
    </source>
</evidence>
<dbReference type="EMBL" id="JADBGQ010000006">
    <property type="protein sequence ID" value="KAG5394637.1"/>
    <property type="molecule type" value="Genomic_DNA"/>
</dbReference>
<dbReference type="InterPro" id="IPR003721">
    <property type="entry name" value="Pantoate_ligase"/>
</dbReference>
<name>A0ABQ7M758_BRACM</name>
<evidence type="ECO:0000313" key="14">
    <source>
        <dbReference type="Proteomes" id="UP000823674"/>
    </source>
</evidence>
<feature type="compositionally biased region" description="Basic and acidic residues" evidence="12">
    <location>
        <begin position="56"/>
        <end position="66"/>
    </location>
</feature>
<evidence type="ECO:0000256" key="1">
    <source>
        <dbReference type="ARBA" id="ARBA00004990"/>
    </source>
</evidence>
<accession>A0ABQ7M758</accession>
<proteinExistence type="inferred from homology"/>
<evidence type="ECO:0000313" key="13">
    <source>
        <dbReference type="EMBL" id="KAG5394637.1"/>
    </source>
</evidence>
<feature type="region of interest" description="Disordered" evidence="12">
    <location>
        <begin position="49"/>
        <end position="70"/>
    </location>
</feature>
<dbReference type="InterPro" id="IPR014729">
    <property type="entry name" value="Rossmann-like_a/b/a_fold"/>
</dbReference>
<sequence>MDPNFKFLDTCDLDTQRLIAALGAADDSRETEMGCSDGDKQQGKRVIETAGCGGPTRKEPPKRETAAGRATAGRVVPIAIPNHQQTIQTMETREPEVIRDKEAMRRWSRSMRSQGKTIGLVPTMGFLHDGHLSLVRQSLTLSDVTVVSIYVNPGQFSPTEDLSTYPSDFSGDLAKLTAVSSSGSVIVVFNPKNLYDYDGVRNEKTNSGGGGGGGKVVSCVEEGGLGHETWVRVERLEKGLCGKSRPVFFRGVATIVTKLFNIVEPDVAMFGKKDYQQWRLIKRMVRDLDFGIEIVGSDIAREKDGLAMSSRNVHLSAEDRQRALSISRSLAMAKAYAEQGKIGCKELKDMIISEIVGAAGRIDYVEIVDQETLEGVEEIKSGVVICVAAWFGTVRLIDNIEINVTV</sequence>
<evidence type="ECO:0000256" key="5">
    <source>
        <dbReference type="ARBA" id="ARBA00022598"/>
    </source>
</evidence>
<dbReference type="PANTHER" id="PTHR21299">
    <property type="entry name" value="CYTIDYLATE KINASE/PANTOATE-BETA-ALANINE LIGASE"/>
    <property type="match status" value="1"/>
</dbReference>
<evidence type="ECO:0000256" key="10">
    <source>
        <dbReference type="ARBA" id="ARBA00032806"/>
    </source>
</evidence>
<dbReference type="Pfam" id="PF02569">
    <property type="entry name" value="Pantoate_ligase"/>
    <property type="match status" value="1"/>
</dbReference>
<protein>
    <recommendedName>
        <fullName evidence="4">Pantoate--beta-alanine ligase</fullName>
        <ecNumber evidence="3">6.3.2.1</ecNumber>
    </recommendedName>
    <alternativeName>
        <fullName evidence="10">Pantoate-activating enzyme</fullName>
    </alternativeName>
    <alternativeName>
        <fullName evidence="9">Pantothenate synthetase</fullName>
    </alternativeName>
</protein>
<dbReference type="Gene3D" id="3.30.1300.10">
    <property type="entry name" value="Pantoate-beta-alanine ligase, C-terminal domain"/>
    <property type="match status" value="1"/>
</dbReference>
<dbReference type="EC" id="6.3.2.1" evidence="3"/>
<evidence type="ECO:0000256" key="4">
    <source>
        <dbReference type="ARBA" id="ARBA00015647"/>
    </source>
</evidence>
<evidence type="ECO:0000256" key="6">
    <source>
        <dbReference type="ARBA" id="ARBA00022655"/>
    </source>
</evidence>
<organism evidence="13 14">
    <name type="scientific">Brassica rapa subsp. trilocularis</name>
    <dbReference type="NCBI Taxonomy" id="1813537"/>
    <lineage>
        <taxon>Eukaryota</taxon>
        <taxon>Viridiplantae</taxon>
        <taxon>Streptophyta</taxon>
        <taxon>Embryophyta</taxon>
        <taxon>Tracheophyta</taxon>
        <taxon>Spermatophyta</taxon>
        <taxon>Magnoliopsida</taxon>
        <taxon>eudicotyledons</taxon>
        <taxon>Gunneridae</taxon>
        <taxon>Pentapetalae</taxon>
        <taxon>rosids</taxon>
        <taxon>malvids</taxon>
        <taxon>Brassicales</taxon>
        <taxon>Brassicaceae</taxon>
        <taxon>Brassiceae</taxon>
        <taxon>Brassica</taxon>
    </lineage>
</organism>
<reference evidence="13 14" key="1">
    <citation type="submission" date="2021-03" db="EMBL/GenBank/DDBJ databases">
        <authorList>
            <person name="King G.J."/>
            <person name="Bancroft I."/>
            <person name="Baten A."/>
            <person name="Bloomfield J."/>
            <person name="Borpatragohain P."/>
            <person name="He Z."/>
            <person name="Irish N."/>
            <person name="Irwin J."/>
            <person name="Liu K."/>
            <person name="Mauleon R.P."/>
            <person name="Moore J."/>
            <person name="Morris R."/>
            <person name="Ostergaard L."/>
            <person name="Wang B."/>
            <person name="Wells R."/>
        </authorList>
    </citation>
    <scope>NUCLEOTIDE SEQUENCE [LARGE SCALE GENOMIC DNA]</scope>
    <source>
        <strain evidence="13">R-o-18</strain>
        <tissue evidence="13">Leaf</tissue>
    </source>
</reference>